<sequence length="83" mass="9388">HDEQDVLFHLWSNCDPQRDTEVVHGPVDILDHASPELGAGSKMGFDATVKLPAEGRVRAWPKELEMDAGTKELVARRWKEYGF</sequence>
<dbReference type="GO" id="GO:0005829">
    <property type="term" value="C:cytosol"/>
    <property type="evidence" value="ECO:0007669"/>
    <property type="project" value="TreeGrafter"/>
</dbReference>
<dbReference type="Pfam" id="PF20696">
    <property type="entry name" value="UbiD_C"/>
    <property type="match status" value="1"/>
</dbReference>
<organism evidence="2">
    <name type="scientific">uncultured Phycisphaerae bacterium</name>
    <dbReference type="NCBI Taxonomy" id="904963"/>
    <lineage>
        <taxon>Bacteria</taxon>
        <taxon>Pseudomonadati</taxon>
        <taxon>Planctomycetota</taxon>
        <taxon>Phycisphaerae</taxon>
        <taxon>environmental samples</taxon>
    </lineage>
</organism>
<dbReference type="GO" id="GO:0006744">
    <property type="term" value="P:ubiquinone biosynthetic process"/>
    <property type="evidence" value="ECO:0007669"/>
    <property type="project" value="TreeGrafter"/>
</dbReference>
<feature type="domain" description="3-octaprenyl-4-hydroxybenzoate carboxy-lyase-like C-terminal" evidence="1">
    <location>
        <begin position="1"/>
        <end position="47"/>
    </location>
</feature>
<feature type="non-terminal residue" evidence="2">
    <location>
        <position position="1"/>
    </location>
</feature>
<name>A0A6J4PG35_9BACT</name>
<proteinExistence type="predicted"/>
<dbReference type="InterPro" id="IPR002830">
    <property type="entry name" value="UbiD"/>
</dbReference>
<accession>A0A6J4PG35</accession>
<reference evidence="2" key="1">
    <citation type="submission" date="2020-02" db="EMBL/GenBank/DDBJ databases">
        <authorList>
            <person name="Meier V. D."/>
        </authorList>
    </citation>
    <scope>NUCLEOTIDE SEQUENCE</scope>
    <source>
        <strain evidence="2">AVDCRST_MAG64</strain>
    </source>
</reference>
<dbReference type="PANTHER" id="PTHR30108:SF17">
    <property type="entry name" value="FERULIC ACID DECARBOXYLASE 1"/>
    <property type="match status" value="1"/>
</dbReference>
<dbReference type="GO" id="GO:0008694">
    <property type="term" value="F:4-hydroxy-3-polyprenylbenzoate decarboxylase activity"/>
    <property type="evidence" value="ECO:0007669"/>
    <property type="project" value="TreeGrafter"/>
</dbReference>
<dbReference type="AlphaFoldDB" id="A0A6J4PG35"/>
<dbReference type="EMBL" id="CADCUQ010000534">
    <property type="protein sequence ID" value="CAA9412618.1"/>
    <property type="molecule type" value="Genomic_DNA"/>
</dbReference>
<evidence type="ECO:0000313" key="2">
    <source>
        <dbReference type="EMBL" id="CAA9412618.1"/>
    </source>
</evidence>
<gene>
    <name evidence="2" type="ORF">AVDCRST_MAG64-2397</name>
</gene>
<dbReference type="InterPro" id="IPR049381">
    <property type="entry name" value="UbiD-like_C"/>
</dbReference>
<evidence type="ECO:0000259" key="1">
    <source>
        <dbReference type="Pfam" id="PF20696"/>
    </source>
</evidence>
<dbReference type="SUPFAM" id="SSF143968">
    <property type="entry name" value="UbiD C-terminal domain-like"/>
    <property type="match status" value="1"/>
</dbReference>
<dbReference type="PANTHER" id="PTHR30108">
    <property type="entry name" value="3-OCTAPRENYL-4-HYDROXYBENZOATE CARBOXY-LYASE-RELATED"/>
    <property type="match status" value="1"/>
</dbReference>
<protein>
    <submittedName>
        <fullName evidence="2">UbiD family decarboxylase associated with menaquinone via futalosine</fullName>
    </submittedName>
</protein>
<dbReference type="Gene3D" id="3.40.1670.10">
    <property type="entry name" value="UbiD C-terminal domain-like"/>
    <property type="match status" value="1"/>
</dbReference>